<name>Q894R3_CLOTE</name>
<dbReference type="InterPro" id="IPR002508">
    <property type="entry name" value="MurNAc-LAA_cat"/>
</dbReference>
<feature type="domain" description="MurNAc-LAA" evidence="1">
    <location>
        <begin position="29"/>
        <end position="76"/>
    </location>
</feature>
<dbReference type="Pfam" id="PF01520">
    <property type="entry name" value="Amidase_3"/>
    <property type="match status" value="1"/>
</dbReference>
<sequence length="101" mass="11477">MPEAIRVLNNLANWGYASRCKLGNNIHIRDGFSIYILRNTKMKSMLMKCCFCDNKADMAKFDAEKMSGAIVKGLVDKLAEKPQTNTKDNLYRVQVGAFRNK</sequence>
<evidence type="ECO:0000259" key="1">
    <source>
        <dbReference type="Pfam" id="PF01520"/>
    </source>
</evidence>
<dbReference type="AlphaFoldDB" id="Q894R3"/>
<dbReference type="Gene3D" id="3.40.630.40">
    <property type="entry name" value="Zn-dependent exopeptidases"/>
    <property type="match status" value="1"/>
</dbReference>
<proteinExistence type="predicted"/>
<protein>
    <submittedName>
        <fullName evidence="2">Putative N-acetylmuramoyl-L-alanine amidase</fullName>
    </submittedName>
</protein>
<dbReference type="EMBL" id="AE015927">
    <property type="protein sequence ID" value="AAO36029.1"/>
    <property type="molecule type" value="Genomic_DNA"/>
</dbReference>
<dbReference type="GO" id="GO:0009253">
    <property type="term" value="P:peptidoglycan catabolic process"/>
    <property type="evidence" value="ECO:0007669"/>
    <property type="project" value="InterPro"/>
</dbReference>
<dbReference type="KEGG" id="ctc:CTC_01472"/>
<gene>
    <name evidence="2" type="ordered locus">CTC_01472</name>
</gene>
<reference evidence="2 3" key="1">
    <citation type="journal article" date="2003" name="Proc. Natl. Acad. Sci. U.S.A.">
        <title>The genome sequence of Clostridium tetani, the causative agent of tetanus disease.</title>
        <authorList>
            <person name="Brueggemann H."/>
            <person name="Baumer S."/>
            <person name="Fricke W.F."/>
            <person name="Wiezer A."/>
            <person name="Liesegang H."/>
            <person name="Decker I."/>
            <person name="Herzberg C."/>
            <person name="Martinez-Arias R."/>
            <person name="Merkl R."/>
            <person name="Henne A."/>
            <person name="Gottschalk G."/>
        </authorList>
    </citation>
    <scope>NUCLEOTIDE SEQUENCE [LARGE SCALE GENOMIC DNA]</scope>
    <source>
        <strain evidence="3">Massachusetts / E88</strain>
    </source>
</reference>
<dbReference type="SUPFAM" id="SSF53187">
    <property type="entry name" value="Zn-dependent exopeptidases"/>
    <property type="match status" value="1"/>
</dbReference>
<dbReference type="Proteomes" id="UP000001412">
    <property type="component" value="Chromosome"/>
</dbReference>
<dbReference type="STRING" id="212717.CTC_01472"/>
<evidence type="ECO:0000313" key="2">
    <source>
        <dbReference type="EMBL" id="AAO36029.1"/>
    </source>
</evidence>
<organism evidence="2 3">
    <name type="scientific">Clostridium tetani (strain Massachusetts / E88)</name>
    <dbReference type="NCBI Taxonomy" id="212717"/>
    <lineage>
        <taxon>Bacteria</taxon>
        <taxon>Bacillati</taxon>
        <taxon>Bacillota</taxon>
        <taxon>Clostridia</taxon>
        <taxon>Eubacteriales</taxon>
        <taxon>Clostridiaceae</taxon>
        <taxon>Clostridium</taxon>
    </lineage>
</organism>
<keyword evidence="3" id="KW-1185">Reference proteome</keyword>
<dbReference type="GO" id="GO:0008745">
    <property type="term" value="F:N-acetylmuramoyl-L-alanine amidase activity"/>
    <property type="evidence" value="ECO:0007669"/>
    <property type="project" value="InterPro"/>
</dbReference>
<dbReference type="HOGENOM" id="CLU_2286685_0_0_9"/>
<accession>Q894R3</accession>
<evidence type="ECO:0000313" key="3">
    <source>
        <dbReference type="Proteomes" id="UP000001412"/>
    </source>
</evidence>